<feature type="compositionally biased region" description="Polar residues" evidence="1">
    <location>
        <begin position="22"/>
        <end position="36"/>
    </location>
</feature>
<feature type="compositionally biased region" description="Polar residues" evidence="1">
    <location>
        <begin position="228"/>
        <end position="237"/>
    </location>
</feature>
<evidence type="ECO:0000256" key="1">
    <source>
        <dbReference type="SAM" id="MobiDB-lite"/>
    </source>
</evidence>
<feature type="region of interest" description="Disordered" evidence="1">
    <location>
        <begin position="631"/>
        <end position="675"/>
    </location>
</feature>
<organism evidence="3 4">
    <name type="scientific">Apiospora kogelbergensis</name>
    <dbReference type="NCBI Taxonomy" id="1337665"/>
    <lineage>
        <taxon>Eukaryota</taxon>
        <taxon>Fungi</taxon>
        <taxon>Dikarya</taxon>
        <taxon>Ascomycota</taxon>
        <taxon>Pezizomycotina</taxon>
        <taxon>Sordariomycetes</taxon>
        <taxon>Xylariomycetidae</taxon>
        <taxon>Amphisphaeriales</taxon>
        <taxon>Apiosporaceae</taxon>
        <taxon>Apiospora</taxon>
    </lineage>
</organism>
<feature type="compositionally biased region" description="Basic and acidic residues" evidence="1">
    <location>
        <begin position="588"/>
        <end position="602"/>
    </location>
</feature>
<dbReference type="EMBL" id="JAQQWP010000011">
    <property type="protein sequence ID" value="KAK8095513.1"/>
    <property type="molecule type" value="Genomic_DNA"/>
</dbReference>
<proteinExistence type="predicted"/>
<feature type="region of interest" description="Disordered" evidence="1">
    <location>
        <begin position="213"/>
        <end position="241"/>
    </location>
</feature>
<feature type="compositionally biased region" description="Basic and acidic residues" evidence="1">
    <location>
        <begin position="666"/>
        <end position="675"/>
    </location>
</feature>
<feature type="region of interest" description="Disordered" evidence="1">
    <location>
        <begin position="748"/>
        <end position="767"/>
    </location>
</feature>
<gene>
    <name evidence="3" type="ORF">PG999_013535</name>
</gene>
<dbReference type="Gene3D" id="1.20.58.2130">
    <property type="match status" value="1"/>
</dbReference>
<feature type="region of interest" description="Disordered" evidence="1">
    <location>
        <begin position="773"/>
        <end position="819"/>
    </location>
</feature>
<feature type="region of interest" description="Disordered" evidence="1">
    <location>
        <begin position="1"/>
        <end position="38"/>
    </location>
</feature>
<feature type="compositionally biased region" description="Polar residues" evidence="1">
    <location>
        <begin position="1"/>
        <end position="12"/>
    </location>
</feature>
<feature type="domain" description="DNA replication regulator Sld3 C-terminal" evidence="2">
    <location>
        <begin position="269"/>
        <end position="815"/>
    </location>
</feature>
<feature type="region of interest" description="Disordered" evidence="1">
    <location>
        <begin position="170"/>
        <end position="194"/>
    </location>
</feature>
<feature type="compositionally biased region" description="Polar residues" evidence="1">
    <location>
        <begin position="753"/>
        <end position="763"/>
    </location>
</feature>
<sequence>MSIKTPSSSALRTNIAPDSESRPSQHGGLSSTSSLSARKRTHDAYAMEDMLRPSITVRPHPPKLSVKPRNLQPLMLLPREHLSLAFLDLASPQGDFSYARFFESTIKILDLEGRMGARPVVLIARLESDKSVYALERQDNGLYSLCKVGSWVDLVQLSGYATVTNSKMVKPRPQVSTQDPDSGPLVTPQVHKETKKRRLAIEAIQSMVKKPIRPASVVESPDAPSPVDQATDSQPANPATLPAPEALVATPVALPMNPAPPIEQTTADEIFSNIRNQYIETLYHSMGSLAYFAKGPLSRARAAFHLDCDSTLDMNDLIDFLKSLVLSTQQIDAKYKSSVPDIIAQVKTGLGDSGDEQITKTKKRKSKKIKLGKNILYPDEDEHVRQWWSLRKPQRRDDEDSAKSEAEETRMQILYLRTRETQLQIILILEILALESSKSNSNEAASQLPTLPGDETVLDSSKPASAKKRNKHNFPVLLVVQADRLSIWQSTTLDGVELPDGAQAVDADGTHHSQGSSSDPLRDFCIDIIVPFYSARLPQQCDEVSRKLGGPVMPSPAKPRSKKAEPTAKPKSKPGSSAKRSTASKSAHSLERVLSKETERNRRSMSRGPSGMIALMRSVSTPTYPVLKREASESTALSNVPRPDSKGSSHAKDKHSAVEQVSNKRALAEDKSRREAQVKAELQEAISSLRKPNREVVVGKALEEAEERRATTTLAQLRKSRKPTQFTRFEDVVQATPMGHRFRDALGRAAQSRPATSNRSLVNSVEKMQISPSASLISSSAPRKRDRDAAFSAPESPASPRVGKPSAKEAVATPARPSTMKYDADTIRVSAPDEGVVLASSPVLSRRSQYLEVPGSHLKHRDSGVMLPSSPGGINFAETPVKRPRLGRVVSIENFVTVTPAKKRTVDCVGATPVKNDINKQDDGTKTSVYQQLGWDDYDDLF</sequence>
<keyword evidence="4" id="KW-1185">Reference proteome</keyword>
<dbReference type="Proteomes" id="UP001392437">
    <property type="component" value="Unassembled WGS sequence"/>
</dbReference>
<comment type="caution">
    <text evidence="3">The sequence shown here is derived from an EMBL/GenBank/DDBJ whole genome shotgun (WGS) entry which is preliminary data.</text>
</comment>
<evidence type="ECO:0000259" key="2">
    <source>
        <dbReference type="Pfam" id="PF08639"/>
    </source>
</evidence>
<feature type="region of interest" description="Disordered" evidence="1">
    <location>
        <begin position="545"/>
        <end position="613"/>
    </location>
</feature>
<name>A0AAW0Q5M8_9PEZI</name>
<feature type="region of interest" description="Disordered" evidence="1">
    <location>
        <begin position="443"/>
        <end position="467"/>
    </location>
</feature>
<feature type="compositionally biased region" description="Basic and acidic residues" evidence="1">
    <location>
        <begin position="643"/>
        <end position="657"/>
    </location>
</feature>
<feature type="compositionally biased region" description="Low complexity" evidence="1">
    <location>
        <begin position="790"/>
        <end position="800"/>
    </location>
</feature>
<dbReference type="InterPro" id="IPR042511">
    <property type="entry name" value="Sld3"/>
</dbReference>
<dbReference type="InterPro" id="IPR013948">
    <property type="entry name" value="DNA_replication_reg_Sld3_C"/>
</dbReference>
<dbReference type="Pfam" id="PF08639">
    <property type="entry name" value="Sld3_STD"/>
    <property type="match status" value="1"/>
</dbReference>
<feature type="compositionally biased region" description="Low complexity" evidence="1">
    <location>
        <begin position="573"/>
        <end position="587"/>
    </location>
</feature>
<dbReference type="PANTHER" id="PTHR28067:SF1">
    <property type="entry name" value="DNA REPLICATION REGULATOR SLD3"/>
    <property type="match status" value="1"/>
</dbReference>
<dbReference type="GO" id="GO:0031261">
    <property type="term" value="C:DNA replication preinitiation complex"/>
    <property type="evidence" value="ECO:0007669"/>
    <property type="project" value="TreeGrafter"/>
</dbReference>
<evidence type="ECO:0000313" key="4">
    <source>
        <dbReference type="Proteomes" id="UP001392437"/>
    </source>
</evidence>
<dbReference type="AlphaFoldDB" id="A0AAW0Q5M8"/>
<accession>A0AAW0Q5M8</accession>
<dbReference type="GO" id="GO:0006270">
    <property type="term" value="P:DNA replication initiation"/>
    <property type="evidence" value="ECO:0007669"/>
    <property type="project" value="InterPro"/>
</dbReference>
<protein>
    <recommendedName>
        <fullName evidence="2">DNA replication regulator Sld3 C-terminal domain-containing protein</fullName>
    </recommendedName>
</protein>
<evidence type="ECO:0000313" key="3">
    <source>
        <dbReference type="EMBL" id="KAK8095513.1"/>
    </source>
</evidence>
<dbReference type="PANTHER" id="PTHR28067">
    <property type="entry name" value="DNA REPLICATION REGULATOR SLD3"/>
    <property type="match status" value="1"/>
</dbReference>
<reference evidence="3 4" key="1">
    <citation type="submission" date="2023-01" db="EMBL/GenBank/DDBJ databases">
        <title>Analysis of 21 Apiospora genomes using comparative genomics revels a genus with tremendous synthesis potential of carbohydrate active enzymes and secondary metabolites.</title>
        <authorList>
            <person name="Sorensen T."/>
        </authorList>
    </citation>
    <scope>NUCLEOTIDE SEQUENCE [LARGE SCALE GENOMIC DNA]</scope>
    <source>
        <strain evidence="3 4">CBS 117206</strain>
    </source>
</reference>